<protein>
    <submittedName>
        <fullName evidence="2">Uncharacterized protein</fullName>
    </submittedName>
</protein>
<feature type="compositionally biased region" description="Basic residues" evidence="1">
    <location>
        <begin position="72"/>
        <end position="81"/>
    </location>
</feature>
<evidence type="ECO:0000256" key="1">
    <source>
        <dbReference type="SAM" id="MobiDB-lite"/>
    </source>
</evidence>
<sequence>MGKSSEGSPIQVPPMAADGCDPLSQWLDGLQVARDIVPDVREPKAGEPRLWKALGGARSGGDHRRSFSIGSGRRRPGPSSG</sequence>
<feature type="region of interest" description="Disordered" evidence="1">
    <location>
        <begin position="39"/>
        <end position="81"/>
    </location>
</feature>
<name>A0ABD0U2B3_DENTH</name>
<reference evidence="2 3" key="1">
    <citation type="journal article" date="2024" name="Plant Biotechnol. J.">
        <title>Dendrobium thyrsiflorum genome and its molecular insights into genes involved in important horticultural traits.</title>
        <authorList>
            <person name="Chen B."/>
            <person name="Wang J.Y."/>
            <person name="Zheng P.J."/>
            <person name="Li K.L."/>
            <person name="Liang Y.M."/>
            <person name="Chen X.F."/>
            <person name="Zhang C."/>
            <person name="Zhao X."/>
            <person name="He X."/>
            <person name="Zhang G.Q."/>
            <person name="Liu Z.J."/>
            <person name="Xu Q."/>
        </authorList>
    </citation>
    <scope>NUCLEOTIDE SEQUENCE [LARGE SCALE GENOMIC DNA]</scope>
    <source>
        <strain evidence="2">GZMU011</strain>
    </source>
</reference>
<dbReference type="Proteomes" id="UP001552299">
    <property type="component" value="Unassembled WGS sequence"/>
</dbReference>
<accession>A0ABD0U2B3</accession>
<dbReference type="AlphaFoldDB" id="A0ABD0U2B3"/>
<organism evidence="2 3">
    <name type="scientific">Dendrobium thyrsiflorum</name>
    <name type="common">Pinecone-like raceme dendrobium</name>
    <name type="synonym">Orchid</name>
    <dbReference type="NCBI Taxonomy" id="117978"/>
    <lineage>
        <taxon>Eukaryota</taxon>
        <taxon>Viridiplantae</taxon>
        <taxon>Streptophyta</taxon>
        <taxon>Embryophyta</taxon>
        <taxon>Tracheophyta</taxon>
        <taxon>Spermatophyta</taxon>
        <taxon>Magnoliopsida</taxon>
        <taxon>Liliopsida</taxon>
        <taxon>Asparagales</taxon>
        <taxon>Orchidaceae</taxon>
        <taxon>Epidendroideae</taxon>
        <taxon>Malaxideae</taxon>
        <taxon>Dendrobiinae</taxon>
        <taxon>Dendrobium</taxon>
    </lineage>
</organism>
<feature type="compositionally biased region" description="Basic and acidic residues" evidence="1">
    <location>
        <begin position="39"/>
        <end position="50"/>
    </location>
</feature>
<evidence type="ECO:0000313" key="2">
    <source>
        <dbReference type="EMBL" id="KAL0906124.1"/>
    </source>
</evidence>
<gene>
    <name evidence="2" type="ORF">M5K25_024589</name>
</gene>
<keyword evidence="3" id="KW-1185">Reference proteome</keyword>
<evidence type="ECO:0000313" key="3">
    <source>
        <dbReference type="Proteomes" id="UP001552299"/>
    </source>
</evidence>
<dbReference type="EMBL" id="JANQDX010000018">
    <property type="protein sequence ID" value="KAL0906124.1"/>
    <property type="molecule type" value="Genomic_DNA"/>
</dbReference>
<comment type="caution">
    <text evidence="2">The sequence shown here is derived from an EMBL/GenBank/DDBJ whole genome shotgun (WGS) entry which is preliminary data.</text>
</comment>
<proteinExistence type="predicted"/>